<protein>
    <recommendedName>
        <fullName evidence="7">UDP N-acetylglucosamine O-acyltransferase C-terminal domain-containing protein</fullName>
    </recommendedName>
</protein>
<dbReference type="GO" id="GO:0009245">
    <property type="term" value="P:lipid A biosynthetic process"/>
    <property type="evidence" value="ECO:0007669"/>
    <property type="project" value="UniProtKB-KW"/>
</dbReference>
<accession>A0A835UCT5</accession>
<dbReference type="PANTHER" id="PTHR43480:SF1">
    <property type="entry name" value="ACYL-[ACYL-CARRIER-PROTEIN]--UDP-N-ACETYLGLUCOSAMINE O-ACYLTRANSFERASE, MITOCHONDRIAL-RELATED"/>
    <property type="match status" value="1"/>
</dbReference>
<evidence type="ECO:0000256" key="6">
    <source>
        <dbReference type="SAM" id="MobiDB-lite"/>
    </source>
</evidence>
<reference evidence="8 9" key="1">
    <citation type="journal article" date="2020" name="Nat. Food">
        <title>A phased Vanilla planifolia genome enables genetic improvement of flavour and production.</title>
        <authorList>
            <person name="Hasing T."/>
            <person name="Tang H."/>
            <person name="Brym M."/>
            <person name="Khazi F."/>
            <person name="Huang T."/>
            <person name="Chambers A.H."/>
        </authorList>
    </citation>
    <scope>NUCLEOTIDE SEQUENCE [LARGE SCALE GENOMIC DNA]</scope>
    <source>
        <tissue evidence="8">Leaf</tissue>
    </source>
</reference>
<feature type="domain" description="UDP N-acetylglucosamine O-acyltransferase C-terminal" evidence="7">
    <location>
        <begin position="586"/>
        <end position="677"/>
    </location>
</feature>
<dbReference type="GO" id="GO:0008780">
    <property type="term" value="F:acyl-[acyl-carrier-protein]-UDP-N-acetylglucosamine O-acyltransferase activity"/>
    <property type="evidence" value="ECO:0007669"/>
    <property type="project" value="InterPro"/>
</dbReference>
<name>A0A835UCT5_VANPL</name>
<evidence type="ECO:0000256" key="2">
    <source>
        <dbReference type="ARBA" id="ARBA00022556"/>
    </source>
</evidence>
<dbReference type="AlphaFoldDB" id="A0A835UCT5"/>
<feature type="region of interest" description="Disordered" evidence="6">
    <location>
        <begin position="154"/>
        <end position="174"/>
    </location>
</feature>
<keyword evidence="3" id="KW-0808">Transferase</keyword>
<dbReference type="CDD" id="cd03351">
    <property type="entry name" value="LbH_UDP-GlcNAc_AT"/>
    <property type="match status" value="1"/>
</dbReference>
<dbReference type="Pfam" id="PF00132">
    <property type="entry name" value="Hexapep"/>
    <property type="match status" value="2"/>
</dbReference>
<evidence type="ECO:0000256" key="1">
    <source>
        <dbReference type="ARBA" id="ARBA00022516"/>
    </source>
</evidence>
<feature type="region of interest" description="Disordered" evidence="6">
    <location>
        <begin position="82"/>
        <end position="113"/>
    </location>
</feature>
<feature type="compositionally biased region" description="Basic residues" evidence="6">
    <location>
        <begin position="89"/>
        <end position="103"/>
    </location>
</feature>
<feature type="compositionally biased region" description="Basic and acidic residues" evidence="6">
    <location>
        <begin position="154"/>
        <end position="172"/>
    </location>
</feature>
<dbReference type="GO" id="GO:0016020">
    <property type="term" value="C:membrane"/>
    <property type="evidence" value="ECO:0007669"/>
    <property type="project" value="GOC"/>
</dbReference>
<keyword evidence="1" id="KW-0444">Lipid biosynthesis</keyword>
<dbReference type="InterPro" id="IPR010137">
    <property type="entry name" value="Lipid_A_LpxA"/>
</dbReference>
<sequence>MAAIDGSLPSPDRQGFRRFFCLYKRTAHCADQSPLISFPPPATTAGGKSMAFASSSFSGLGCASSTASQAYPPTSAAAAVRSSADWEGKRHRKRRAKLKKKERRGQSLPSALGSASTDLWCAPGIAFVTGDDSVDCLVSSRDLVGRGGILGVDRVPRDRDSSERRGGNHEETSSMVDYISSLQASLFESHVMLPELYHHLRGYDHRPTVEFEESVLFQHRTLLQGRDAYDRYRDWRLDVDNMTYEELLELGDKIGHVSTGLGEEEVACSIRKVKHSIFFDMRFSSEMDSKCSICQISLFAGLIVLNLGLVQEQVFDRRILSLVSVAALWSSLFNPVTFPTFRQCEFAKTGGGGMITSRALCTLSISRGISIRPLLRKIHGISDATKGKAGLVHPTALVHPDAILGENISVGPFCTIGSAVKVGNSCRIHAGSHIMGRTELGDNCIVLSGAIVGADLPGQTVVGSNNVIGHYAAIGVQCQDLKYKAGDECFLIVGDNNDIREYTSIHRSSKSSDNTVIGSNNLIMGSCHIAHDCKIGNQNIFANNTLLAGHVVIEDFTHTGGAVVVHQFCHVGSYSFIGGGSVIVQDVPRYMMVSGDRAEIRGLNFEGLRRLGFPTSEVRAMRKAYRSIFMSNSSAAGCLDDRLTEVECNGEFAEVSAVSSMVKSIRDSFTESRRGICKFGSRLAS</sequence>
<gene>
    <name evidence="8" type="ORF">HPP92_023401</name>
</gene>
<keyword evidence="5" id="KW-0012">Acyltransferase</keyword>
<proteinExistence type="predicted"/>
<dbReference type="OrthoDB" id="1911163at2759"/>
<evidence type="ECO:0000313" key="8">
    <source>
        <dbReference type="EMBL" id="KAG0458244.1"/>
    </source>
</evidence>
<dbReference type="InterPro" id="IPR037157">
    <property type="entry name" value="Acetyltransf_C_sf"/>
</dbReference>
<keyword evidence="9" id="KW-1185">Reference proteome</keyword>
<evidence type="ECO:0000256" key="4">
    <source>
        <dbReference type="ARBA" id="ARBA00023098"/>
    </source>
</evidence>
<keyword evidence="4" id="KW-0443">Lipid metabolism</keyword>
<evidence type="ECO:0000313" key="9">
    <source>
        <dbReference type="Proteomes" id="UP000636800"/>
    </source>
</evidence>
<evidence type="ECO:0000256" key="5">
    <source>
        <dbReference type="ARBA" id="ARBA00023315"/>
    </source>
</evidence>
<dbReference type="InterPro" id="IPR029098">
    <property type="entry name" value="Acetyltransf_C"/>
</dbReference>
<evidence type="ECO:0000259" key="7">
    <source>
        <dbReference type="Pfam" id="PF13720"/>
    </source>
</evidence>
<dbReference type="NCBIfam" id="NF003657">
    <property type="entry name" value="PRK05289.1"/>
    <property type="match status" value="1"/>
</dbReference>
<dbReference type="SUPFAM" id="SSF51161">
    <property type="entry name" value="Trimeric LpxA-like enzymes"/>
    <property type="match status" value="2"/>
</dbReference>
<dbReference type="EMBL" id="JADCNL010000012">
    <property type="protein sequence ID" value="KAG0458244.1"/>
    <property type="molecule type" value="Genomic_DNA"/>
</dbReference>
<comment type="caution">
    <text evidence="8">The sequence shown here is derived from an EMBL/GenBank/DDBJ whole genome shotgun (WGS) entry which is preliminary data.</text>
</comment>
<dbReference type="Gene3D" id="1.20.1180.10">
    <property type="entry name" value="Udp N-acetylglucosamine O-acyltransferase, C-terminal domain"/>
    <property type="match status" value="1"/>
</dbReference>
<evidence type="ECO:0000256" key="3">
    <source>
        <dbReference type="ARBA" id="ARBA00022679"/>
    </source>
</evidence>
<dbReference type="Gene3D" id="2.160.10.10">
    <property type="entry name" value="Hexapeptide repeat proteins"/>
    <property type="match status" value="1"/>
</dbReference>
<keyword evidence="2" id="KW-0441">Lipid A biosynthesis</keyword>
<organism evidence="8 9">
    <name type="scientific">Vanilla planifolia</name>
    <name type="common">Vanilla</name>
    <dbReference type="NCBI Taxonomy" id="51239"/>
    <lineage>
        <taxon>Eukaryota</taxon>
        <taxon>Viridiplantae</taxon>
        <taxon>Streptophyta</taxon>
        <taxon>Embryophyta</taxon>
        <taxon>Tracheophyta</taxon>
        <taxon>Spermatophyta</taxon>
        <taxon>Magnoliopsida</taxon>
        <taxon>Liliopsida</taxon>
        <taxon>Asparagales</taxon>
        <taxon>Orchidaceae</taxon>
        <taxon>Vanilloideae</taxon>
        <taxon>Vanilleae</taxon>
        <taxon>Vanilla</taxon>
    </lineage>
</organism>
<dbReference type="Proteomes" id="UP000636800">
    <property type="component" value="Chromosome 12"/>
</dbReference>
<dbReference type="PANTHER" id="PTHR43480">
    <property type="entry name" value="ACYL-[ACYL-CARRIER-PROTEIN]--UDP-N-ACETYLGLUCOSAMINE O-ACYLTRANSFERASE"/>
    <property type="match status" value="1"/>
</dbReference>
<dbReference type="InterPro" id="IPR001451">
    <property type="entry name" value="Hexapep"/>
</dbReference>
<dbReference type="InterPro" id="IPR011004">
    <property type="entry name" value="Trimer_LpxA-like_sf"/>
</dbReference>
<dbReference type="Pfam" id="PF13720">
    <property type="entry name" value="Acetyltransf_11"/>
    <property type="match status" value="1"/>
</dbReference>